<organism evidence="2 3">
    <name type="scientific">Dillenia turbinata</name>
    <dbReference type="NCBI Taxonomy" id="194707"/>
    <lineage>
        <taxon>Eukaryota</taxon>
        <taxon>Viridiplantae</taxon>
        <taxon>Streptophyta</taxon>
        <taxon>Embryophyta</taxon>
        <taxon>Tracheophyta</taxon>
        <taxon>Spermatophyta</taxon>
        <taxon>Magnoliopsida</taxon>
        <taxon>eudicotyledons</taxon>
        <taxon>Gunneridae</taxon>
        <taxon>Pentapetalae</taxon>
        <taxon>Dilleniales</taxon>
        <taxon>Dilleniaceae</taxon>
        <taxon>Dillenia</taxon>
    </lineage>
</organism>
<keyword evidence="1" id="KW-0472">Membrane</keyword>
<protein>
    <submittedName>
        <fullName evidence="2">Uncharacterized protein</fullName>
    </submittedName>
</protein>
<feature type="transmembrane region" description="Helical" evidence="1">
    <location>
        <begin position="70"/>
        <end position="90"/>
    </location>
</feature>
<reference evidence="2 3" key="1">
    <citation type="submission" date="2023-12" db="EMBL/GenBank/DDBJ databases">
        <title>A high-quality genome assembly for Dillenia turbinata (Dilleniales).</title>
        <authorList>
            <person name="Chanderbali A."/>
        </authorList>
    </citation>
    <scope>NUCLEOTIDE SEQUENCE [LARGE SCALE GENOMIC DNA]</scope>
    <source>
        <strain evidence="2">LSX21</strain>
        <tissue evidence="2">Leaf</tissue>
    </source>
</reference>
<keyword evidence="1" id="KW-1133">Transmembrane helix</keyword>
<evidence type="ECO:0000256" key="1">
    <source>
        <dbReference type="SAM" id="Phobius"/>
    </source>
</evidence>
<gene>
    <name evidence="2" type="ORF">RJ641_024239</name>
</gene>
<name>A0AAN8UJ92_9MAGN</name>
<dbReference type="AlphaFoldDB" id="A0AAN8UJ92"/>
<sequence length="131" mass="14706">MLDMNKEIVSSKTNSSDPRSLFGLDGLVLALFALCFLILITGSGDSVPQHSGESTPENRSRRRLHRRLRMISSIPGALLVFLLGLALCFLRDPSIIKDLRFGPSKIQLVKITWEDWKIGFLRAAILKFHSQ</sequence>
<keyword evidence="1" id="KW-0812">Transmembrane</keyword>
<dbReference type="InterPro" id="IPR031563">
    <property type="entry name" value="MOT1/MOT2"/>
</dbReference>
<dbReference type="PANTHER" id="PTHR31970:SF9">
    <property type="entry name" value="MOLYBDATE TRANSPORTER 2"/>
    <property type="match status" value="1"/>
</dbReference>
<evidence type="ECO:0000313" key="2">
    <source>
        <dbReference type="EMBL" id="KAK6912146.1"/>
    </source>
</evidence>
<evidence type="ECO:0000313" key="3">
    <source>
        <dbReference type="Proteomes" id="UP001370490"/>
    </source>
</evidence>
<dbReference type="EMBL" id="JBAMMX010000028">
    <property type="protein sequence ID" value="KAK6912146.1"/>
    <property type="molecule type" value="Genomic_DNA"/>
</dbReference>
<keyword evidence="3" id="KW-1185">Reference proteome</keyword>
<dbReference type="Proteomes" id="UP001370490">
    <property type="component" value="Unassembled WGS sequence"/>
</dbReference>
<dbReference type="PANTHER" id="PTHR31970">
    <property type="match status" value="1"/>
</dbReference>
<accession>A0AAN8UJ92</accession>
<proteinExistence type="predicted"/>
<dbReference type="GO" id="GO:0015098">
    <property type="term" value="F:molybdate ion transmembrane transporter activity"/>
    <property type="evidence" value="ECO:0007669"/>
    <property type="project" value="InterPro"/>
</dbReference>
<comment type="caution">
    <text evidence="2">The sequence shown here is derived from an EMBL/GenBank/DDBJ whole genome shotgun (WGS) entry which is preliminary data.</text>
</comment>
<feature type="transmembrane region" description="Helical" evidence="1">
    <location>
        <begin position="21"/>
        <end position="40"/>
    </location>
</feature>